<dbReference type="InterPro" id="IPR001087">
    <property type="entry name" value="GDSL"/>
</dbReference>
<evidence type="ECO:0008006" key="6">
    <source>
        <dbReference type="Google" id="ProtNLM"/>
    </source>
</evidence>
<feature type="chain" id="PRO_5001640023" description="GDSL esterase/lipase 1-like" evidence="3">
    <location>
        <begin position="25"/>
        <end position="370"/>
    </location>
</feature>
<dbReference type="GO" id="GO:0006629">
    <property type="term" value="P:lipid metabolic process"/>
    <property type="evidence" value="ECO:0007669"/>
    <property type="project" value="InterPro"/>
</dbReference>
<dbReference type="KEGG" id="jcu:105631338"/>
<dbReference type="Gene3D" id="3.40.50.1110">
    <property type="entry name" value="SGNH hydrolase"/>
    <property type="match status" value="1"/>
</dbReference>
<dbReference type="InterPro" id="IPR036514">
    <property type="entry name" value="SGNH_hydro_sf"/>
</dbReference>
<accession>A0A067L092</accession>
<evidence type="ECO:0000256" key="2">
    <source>
        <dbReference type="ARBA" id="ARBA00022729"/>
    </source>
</evidence>
<dbReference type="Proteomes" id="UP000027138">
    <property type="component" value="Unassembled WGS sequence"/>
</dbReference>
<protein>
    <recommendedName>
        <fullName evidence="6">GDSL esterase/lipase 1-like</fullName>
    </recommendedName>
</protein>
<dbReference type="PANTHER" id="PTHR45966">
    <property type="entry name" value="GDSL-LIKE LIPASE/ACYLHYDROLASE"/>
    <property type="match status" value="1"/>
</dbReference>
<dbReference type="SUPFAM" id="SSF52266">
    <property type="entry name" value="SGNH hydrolase"/>
    <property type="match status" value="1"/>
</dbReference>
<dbReference type="InterPro" id="IPR035669">
    <property type="entry name" value="SGNH_plant_lipase-like"/>
</dbReference>
<dbReference type="PROSITE" id="PS51257">
    <property type="entry name" value="PROKAR_LIPOPROTEIN"/>
    <property type="match status" value="1"/>
</dbReference>
<sequence>MGNLKLGFSFLIFCSCLLISTSSAQSNNLPSQDHKNFPLFIFGDSIFDAGNNNYLKTAVARANFWPYGETFFKCPTGRASDGRLIPDFIAEYLKLPFIRPYLEPNNHHFTNGVNFASGGAGALVETFQGRVLDLKTQVTYFKKVEKQLGQKLGNTETKALLARAIYLFNNGGNDYASSPSLINSSSVFNHSRKKYVAMVIGNLTTVIEEIYETGGRKFGVLSIGALGLLPVVRAIEENVSSGFSEQVTILAKLHNNALSNVLKKLQRRLQDFKYLYFDTYSFTICRINNPSKYGFKVAKAACCGSGPYRGLGTCGGIGNKEYELCTNPSEYLFFDGIHPTEKFNYQLAKLMWNGSHKLTRPYNLKTLVES</sequence>
<comment type="similarity">
    <text evidence="1">Belongs to the 'GDSL' lipolytic enzyme family.</text>
</comment>
<dbReference type="InterPro" id="IPR008265">
    <property type="entry name" value="Lipase_GDSL_AS"/>
</dbReference>
<evidence type="ECO:0000313" key="5">
    <source>
        <dbReference type="Proteomes" id="UP000027138"/>
    </source>
</evidence>
<organism evidence="4 5">
    <name type="scientific">Jatropha curcas</name>
    <name type="common">Barbados nut</name>
    <dbReference type="NCBI Taxonomy" id="180498"/>
    <lineage>
        <taxon>Eukaryota</taxon>
        <taxon>Viridiplantae</taxon>
        <taxon>Streptophyta</taxon>
        <taxon>Embryophyta</taxon>
        <taxon>Tracheophyta</taxon>
        <taxon>Spermatophyta</taxon>
        <taxon>Magnoliopsida</taxon>
        <taxon>eudicotyledons</taxon>
        <taxon>Gunneridae</taxon>
        <taxon>Pentapetalae</taxon>
        <taxon>rosids</taxon>
        <taxon>fabids</taxon>
        <taxon>Malpighiales</taxon>
        <taxon>Euphorbiaceae</taxon>
        <taxon>Crotonoideae</taxon>
        <taxon>Jatropheae</taxon>
        <taxon>Jatropha</taxon>
    </lineage>
</organism>
<dbReference type="InterPro" id="IPR044552">
    <property type="entry name" value="GLIP1-5/GLL25"/>
</dbReference>
<dbReference type="GO" id="GO:0016298">
    <property type="term" value="F:lipase activity"/>
    <property type="evidence" value="ECO:0007669"/>
    <property type="project" value="InterPro"/>
</dbReference>
<dbReference type="Pfam" id="PF00657">
    <property type="entry name" value="Lipase_GDSL"/>
    <property type="match status" value="1"/>
</dbReference>
<evidence type="ECO:0000256" key="1">
    <source>
        <dbReference type="ARBA" id="ARBA00008668"/>
    </source>
</evidence>
<dbReference type="OrthoDB" id="1600564at2759"/>
<reference evidence="4 5" key="1">
    <citation type="journal article" date="2014" name="PLoS ONE">
        <title>Global Analysis of Gene Expression Profiles in Physic Nut (Jatropha curcas L.) Seedlings Exposed to Salt Stress.</title>
        <authorList>
            <person name="Zhang L."/>
            <person name="Zhang C."/>
            <person name="Wu P."/>
            <person name="Chen Y."/>
            <person name="Li M."/>
            <person name="Jiang H."/>
            <person name="Wu G."/>
        </authorList>
    </citation>
    <scope>NUCLEOTIDE SEQUENCE [LARGE SCALE GENOMIC DNA]</scope>
    <source>
        <strain evidence="5">cv. GZQX0401</strain>
        <tissue evidence="4">Young leaves</tissue>
    </source>
</reference>
<dbReference type="PROSITE" id="PS01098">
    <property type="entry name" value="LIPASE_GDSL_SER"/>
    <property type="match status" value="1"/>
</dbReference>
<dbReference type="CDD" id="cd01837">
    <property type="entry name" value="SGNH_plant_lipase_like"/>
    <property type="match status" value="1"/>
</dbReference>
<feature type="signal peptide" evidence="3">
    <location>
        <begin position="1"/>
        <end position="24"/>
    </location>
</feature>
<evidence type="ECO:0000313" key="4">
    <source>
        <dbReference type="EMBL" id="KDP40643.1"/>
    </source>
</evidence>
<proteinExistence type="inferred from homology"/>
<dbReference type="PANTHER" id="PTHR45966:SF1">
    <property type="entry name" value="GDSL ESTERASE_LIPASE 1-RELATED"/>
    <property type="match status" value="1"/>
</dbReference>
<dbReference type="EMBL" id="KK914327">
    <property type="protein sequence ID" value="KDP40643.1"/>
    <property type="molecule type" value="Genomic_DNA"/>
</dbReference>
<keyword evidence="5" id="KW-1185">Reference proteome</keyword>
<evidence type="ECO:0000256" key="3">
    <source>
        <dbReference type="SAM" id="SignalP"/>
    </source>
</evidence>
<keyword evidence="2 3" id="KW-0732">Signal</keyword>
<dbReference type="AlphaFoldDB" id="A0A067L092"/>
<gene>
    <name evidence="4" type="ORF">JCGZ_24642</name>
</gene>
<name>A0A067L092_JATCU</name>